<feature type="transmembrane region" description="Helical" evidence="5">
    <location>
        <begin position="43"/>
        <end position="63"/>
    </location>
</feature>
<dbReference type="Pfam" id="PF01284">
    <property type="entry name" value="MARVEL"/>
    <property type="match status" value="1"/>
</dbReference>
<feature type="transmembrane region" description="Helical" evidence="5">
    <location>
        <begin position="75"/>
        <end position="98"/>
    </location>
</feature>
<proteinExistence type="predicted"/>
<evidence type="ECO:0000256" key="1">
    <source>
        <dbReference type="ARBA" id="ARBA00004141"/>
    </source>
</evidence>
<keyword evidence="3 5" id="KW-1133">Transmembrane helix</keyword>
<name>A0AAN6Q2V4_9PEZI</name>
<evidence type="ECO:0000256" key="5">
    <source>
        <dbReference type="SAM" id="Phobius"/>
    </source>
</evidence>
<keyword evidence="8" id="KW-1185">Reference proteome</keyword>
<dbReference type="AlphaFoldDB" id="A0AAN6Q2V4"/>
<evidence type="ECO:0000256" key="3">
    <source>
        <dbReference type="ARBA" id="ARBA00022989"/>
    </source>
</evidence>
<gene>
    <name evidence="7" type="ORF">N658DRAFT_393630</name>
</gene>
<comment type="caution">
    <text evidence="7">The sequence shown here is derived from an EMBL/GenBank/DDBJ whole genome shotgun (WGS) entry which is preliminary data.</text>
</comment>
<keyword evidence="4 5" id="KW-0472">Membrane</keyword>
<evidence type="ECO:0000256" key="4">
    <source>
        <dbReference type="ARBA" id="ARBA00023136"/>
    </source>
</evidence>
<dbReference type="Proteomes" id="UP001305647">
    <property type="component" value="Unassembled WGS sequence"/>
</dbReference>
<sequence>ISLPLMFLIRGAQGVFALLVLILSGFVAHWYNSKTTLSSPTQINYLIFTAIWSILSLASIESLPRMFPRTSKPYLALPFDAATTLFSFAGFVALAVFLQGLLFCHGAPCHAAQADVAFAAFSFATWAASTALTAIEMVRARR</sequence>
<keyword evidence="2 5" id="KW-0812">Transmembrane</keyword>
<reference evidence="7" key="2">
    <citation type="submission" date="2023-05" db="EMBL/GenBank/DDBJ databases">
        <authorList>
            <consortium name="Lawrence Berkeley National Laboratory"/>
            <person name="Steindorff A."/>
            <person name="Hensen N."/>
            <person name="Bonometti L."/>
            <person name="Westerberg I."/>
            <person name="Brannstrom I.O."/>
            <person name="Guillou S."/>
            <person name="Cros-Aarteil S."/>
            <person name="Calhoun S."/>
            <person name="Haridas S."/>
            <person name="Kuo A."/>
            <person name="Mondo S."/>
            <person name="Pangilinan J."/>
            <person name="Riley R."/>
            <person name="Labutti K."/>
            <person name="Andreopoulos B."/>
            <person name="Lipzen A."/>
            <person name="Chen C."/>
            <person name="Yanf M."/>
            <person name="Daum C."/>
            <person name="Ng V."/>
            <person name="Clum A."/>
            <person name="Ohm R."/>
            <person name="Martin F."/>
            <person name="Silar P."/>
            <person name="Natvig D."/>
            <person name="Lalanne C."/>
            <person name="Gautier V."/>
            <person name="Ament-Velasquez S.L."/>
            <person name="Kruys A."/>
            <person name="Hutchinson M.I."/>
            <person name="Powell A.J."/>
            <person name="Barry K."/>
            <person name="Miller A.N."/>
            <person name="Grigoriev I.V."/>
            <person name="Debuchy R."/>
            <person name="Gladieux P."/>
            <person name="Thoren M.H."/>
            <person name="Johannesson H."/>
        </authorList>
    </citation>
    <scope>NUCLEOTIDE SEQUENCE</scope>
    <source>
        <strain evidence="7">CBS 757.83</strain>
    </source>
</reference>
<evidence type="ECO:0000313" key="7">
    <source>
        <dbReference type="EMBL" id="KAK4102587.1"/>
    </source>
</evidence>
<feature type="non-terminal residue" evidence="7">
    <location>
        <position position="1"/>
    </location>
</feature>
<dbReference type="PANTHER" id="PTHR37451">
    <property type="entry name" value="MARVEL DOMAIN"/>
    <property type="match status" value="1"/>
</dbReference>
<evidence type="ECO:0000259" key="6">
    <source>
        <dbReference type="Pfam" id="PF01284"/>
    </source>
</evidence>
<feature type="non-terminal residue" evidence="7">
    <location>
        <position position="142"/>
    </location>
</feature>
<dbReference type="InterPro" id="IPR008253">
    <property type="entry name" value="Marvel"/>
</dbReference>
<evidence type="ECO:0000256" key="2">
    <source>
        <dbReference type="ARBA" id="ARBA00022692"/>
    </source>
</evidence>
<accession>A0AAN6Q2V4</accession>
<protein>
    <recommendedName>
        <fullName evidence="6">MARVEL domain-containing protein</fullName>
    </recommendedName>
</protein>
<feature type="transmembrane region" description="Helical" evidence="5">
    <location>
        <begin position="7"/>
        <end position="31"/>
    </location>
</feature>
<feature type="transmembrane region" description="Helical" evidence="5">
    <location>
        <begin position="118"/>
        <end position="138"/>
    </location>
</feature>
<evidence type="ECO:0000313" key="8">
    <source>
        <dbReference type="Proteomes" id="UP001305647"/>
    </source>
</evidence>
<dbReference type="GO" id="GO:0016020">
    <property type="term" value="C:membrane"/>
    <property type="evidence" value="ECO:0007669"/>
    <property type="project" value="UniProtKB-SubCell"/>
</dbReference>
<dbReference type="PANTHER" id="PTHR37451:SF5">
    <property type="entry name" value="MARVEL DOMAIN-CONTAINING PROTEIN"/>
    <property type="match status" value="1"/>
</dbReference>
<dbReference type="EMBL" id="MU863631">
    <property type="protein sequence ID" value="KAK4102587.1"/>
    <property type="molecule type" value="Genomic_DNA"/>
</dbReference>
<comment type="subcellular location">
    <subcellularLocation>
        <location evidence="1">Membrane</location>
        <topology evidence="1">Multi-pass membrane protein</topology>
    </subcellularLocation>
</comment>
<organism evidence="7 8">
    <name type="scientific">Parathielavia hyrcaniae</name>
    <dbReference type="NCBI Taxonomy" id="113614"/>
    <lineage>
        <taxon>Eukaryota</taxon>
        <taxon>Fungi</taxon>
        <taxon>Dikarya</taxon>
        <taxon>Ascomycota</taxon>
        <taxon>Pezizomycotina</taxon>
        <taxon>Sordariomycetes</taxon>
        <taxon>Sordariomycetidae</taxon>
        <taxon>Sordariales</taxon>
        <taxon>Chaetomiaceae</taxon>
        <taxon>Parathielavia</taxon>
    </lineage>
</organism>
<feature type="domain" description="MARVEL" evidence="6">
    <location>
        <begin position="6"/>
        <end position="132"/>
    </location>
</feature>
<reference evidence="7" key="1">
    <citation type="journal article" date="2023" name="Mol. Phylogenet. Evol.">
        <title>Genome-scale phylogeny and comparative genomics of the fungal order Sordariales.</title>
        <authorList>
            <person name="Hensen N."/>
            <person name="Bonometti L."/>
            <person name="Westerberg I."/>
            <person name="Brannstrom I.O."/>
            <person name="Guillou S."/>
            <person name="Cros-Aarteil S."/>
            <person name="Calhoun S."/>
            <person name="Haridas S."/>
            <person name="Kuo A."/>
            <person name="Mondo S."/>
            <person name="Pangilinan J."/>
            <person name="Riley R."/>
            <person name="LaButti K."/>
            <person name="Andreopoulos B."/>
            <person name="Lipzen A."/>
            <person name="Chen C."/>
            <person name="Yan M."/>
            <person name="Daum C."/>
            <person name="Ng V."/>
            <person name="Clum A."/>
            <person name="Steindorff A."/>
            <person name="Ohm R.A."/>
            <person name="Martin F."/>
            <person name="Silar P."/>
            <person name="Natvig D.O."/>
            <person name="Lalanne C."/>
            <person name="Gautier V."/>
            <person name="Ament-Velasquez S.L."/>
            <person name="Kruys A."/>
            <person name="Hutchinson M.I."/>
            <person name="Powell A.J."/>
            <person name="Barry K."/>
            <person name="Miller A.N."/>
            <person name="Grigoriev I.V."/>
            <person name="Debuchy R."/>
            <person name="Gladieux P."/>
            <person name="Hiltunen Thoren M."/>
            <person name="Johannesson H."/>
        </authorList>
    </citation>
    <scope>NUCLEOTIDE SEQUENCE</scope>
    <source>
        <strain evidence="7">CBS 757.83</strain>
    </source>
</reference>